<dbReference type="InterPro" id="IPR025419">
    <property type="entry name" value="DUF4142"/>
</dbReference>
<evidence type="ECO:0000256" key="1">
    <source>
        <dbReference type="SAM" id="SignalP"/>
    </source>
</evidence>
<protein>
    <submittedName>
        <fullName evidence="3">DUF4142 domain-containing protein</fullName>
    </submittedName>
</protein>
<dbReference type="Gene3D" id="1.20.1260.10">
    <property type="match status" value="1"/>
</dbReference>
<name>A0ABV6AB19_9PSEU</name>
<feature type="signal peptide" evidence="1">
    <location>
        <begin position="1"/>
        <end position="29"/>
    </location>
</feature>
<evidence type="ECO:0000313" key="3">
    <source>
        <dbReference type="EMBL" id="MFB9909439.1"/>
    </source>
</evidence>
<dbReference type="PANTHER" id="PTHR38593:SF1">
    <property type="entry name" value="BLR2558 PROTEIN"/>
    <property type="match status" value="1"/>
</dbReference>
<dbReference type="Pfam" id="PF13628">
    <property type="entry name" value="DUF4142"/>
    <property type="match status" value="1"/>
</dbReference>
<feature type="chain" id="PRO_5045179570" evidence="1">
    <location>
        <begin position="30"/>
        <end position="206"/>
    </location>
</feature>
<organism evidence="3 4">
    <name type="scientific">Allokutzneria oryzae</name>
    <dbReference type="NCBI Taxonomy" id="1378989"/>
    <lineage>
        <taxon>Bacteria</taxon>
        <taxon>Bacillati</taxon>
        <taxon>Actinomycetota</taxon>
        <taxon>Actinomycetes</taxon>
        <taxon>Pseudonocardiales</taxon>
        <taxon>Pseudonocardiaceae</taxon>
        <taxon>Allokutzneria</taxon>
    </lineage>
</organism>
<evidence type="ECO:0000313" key="4">
    <source>
        <dbReference type="Proteomes" id="UP001589693"/>
    </source>
</evidence>
<comment type="caution">
    <text evidence="3">The sequence shown here is derived from an EMBL/GenBank/DDBJ whole genome shotgun (WGS) entry which is preliminary data.</text>
</comment>
<keyword evidence="4" id="KW-1185">Reference proteome</keyword>
<reference evidence="3 4" key="1">
    <citation type="submission" date="2024-09" db="EMBL/GenBank/DDBJ databases">
        <authorList>
            <person name="Sun Q."/>
            <person name="Mori K."/>
        </authorList>
    </citation>
    <scope>NUCLEOTIDE SEQUENCE [LARGE SCALE GENOMIC DNA]</scope>
    <source>
        <strain evidence="3 4">TBRC 7907</strain>
    </source>
</reference>
<dbReference type="Proteomes" id="UP001589693">
    <property type="component" value="Unassembled WGS sequence"/>
</dbReference>
<dbReference type="InterPro" id="IPR012347">
    <property type="entry name" value="Ferritin-like"/>
</dbReference>
<keyword evidence="1" id="KW-0732">Signal</keyword>
<evidence type="ECO:0000259" key="2">
    <source>
        <dbReference type="Pfam" id="PF13628"/>
    </source>
</evidence>
<dbReference type="PANTHER" id="PTHR38593">
    <property type="entry name" value="BLR2558 PROTEIN"/>
    <property type="match status" value="1"/>
</dbReference>
<gene>
    <name evidence="3" type="ORF">ACFFQA_36355</name>
</gene>
<feature type="domain" description="DUF4142" evidence="2">
    <location>
        <begin position="59"/>
        <end position="198"/>
    </location>
</feature>
<dbReference type="EMBL" id="JBHLZU010000034">
    <property type="protein sequence ID" value="MFB9909439.1"/>
    <property type="molecule type" value="Genomic_DNA"/>
</dbReference>
<accession>A0ABV6AB19</accession>
<dbReference type="RefSeq" id="WP_377862353.1">
    <property type="nucleotide sequence ID" value="NZ_JBHLZU010000034.1"/>
</dbReference>
<proteinExistence type="predicted"/>
<sequence>MRLHPFRTAIAAAAVATGVALVTAPAASAAPGLTTTADSVTPVTSAADAVPGATRVSQHDRQYLTKAYQGYLADLRAARLVRARGPYVRCYHIYDFAAKVLHDQQQRVHDLVPVARRLGVRLPQSPTPRQIEELRKLGKLFSGDINVFYKAWLRMQIATHQESIRLAERVLQSGKSPEVKRLAEAAVPILRSHLEELRSWRQVRCG</sequence>